<evidence type="ECO:0000313" key="2">
    <source>
        <dbReference type="EMBL" id="KAG2538853.1"/>
    </source>
</evidence>
<name>A0A8T0MQT5_PANVG</name>
<accession>A0A8T0MQT5</accession>
<dbReference type="PROSITE" id="PS50878">
    <property type="entry name" value="RT_POL"/>
    <property type="match status" value="1"/>
</dbReference>
<evidence type="ECO:0000259" key="1">
    <source>
        <dbReference type="PROSITE" id="PS50878"/>
    </source>
</evidence>
<organism evidence="2 3">
    <name type="scientific">Panicum virgatum</name>
    <name type="common">Blackwell switchgrass</name>
    <dbReference type="NCBI Taxonomy" id="38727"/>
    <lineage>
        <taxon>Eukaryota</taxon>
        <taxon>Viridiplantae</taxon>
        <taxon>Streptophyta</taxon>
        <taxon>Embryophyta</taxon>
        <taxon>Tracheophyta</taxon>
        <taxon>Spermatophyta</taxon>
        <taxon>Magnoliopsida</taxon>
        <taxon>Liliopsida</taxon>
        <taxon>Poales</taxon>
        <taxon>Poaceae</taxon>
        <taxon>PACMAD clade</taxon>
        <taxon>Panicoideae</taxon>
        <taxon>Panicodae</taxon>
        <taxon>Paniceae</taxon>
        <taxon>Panicinae</taxon>
        <taxon>Panicum</taxon>
        <taxon>Panicum sect. Hiantes</taxon>
    </lineage>
</organism>
<proteinExistence type="predicted"/>
<reference evidence="2" key="1">
    <citation type="submission" date="2020-05" db="EMBL/GenBank/DDBJ databases">
        <title>WGS assembly of Panicum virgatum.</title>
        <authorList>
            <person name="Lovell J.T."/>
            <person name="Jenkins J."/>
            <person name="Shu S."/>
            <person name="Juenger T.E."/>
            <person name="Schmutz J."/>
        </authorList>
    </citation>
    <scope>NUCLEOTIDE SEQUENCE</scope>
    <source>
        <strain evidence="2">AP13</strain>
    </source>
</reference>
<gene>
    <name evidence="2" type="ORF">PVAP13_9NG431014</name>
</gene>
<keyword evidence="3" id="KW-1185">Reference proteome</keyword>
<dbReference type="InterPro" id="IPR000477">
    <property type="entry name" value="RT_dom"/>
</dbReference>
<feature type="domain" description="Reverse transcriptase" evidence="1">
    <location>
        <begin position="1"/>
        <end position="92"/>
    </location>
</feature>
<comment type="caution">
    <text evidence="2">The sequence shown here is derived from an EMBL/GenBank/DDBJ whole genome shotgun (WGS) entry which is preliminary data.</text>
</comment>
<dbReference type="AlphaFoldDB" id="A0A8T0MQT5"/>
<protein>
    <recommendedName>
        <fullName evidence="1">Reverse transcriptase domain-containing protein</fullName>
    </recommendedName>
</protein>
<evidence type="ECO:0000313" key="3">
    <source>
        <dbReference type="Proteomes" id="UP000823388"/>
    </source>
</evidence>
<sequence>MDEVTRDIQGNIPWCMLFVDDVVLVDESMAGVNRKLELWRRTLESKGFRLSRTKTEYMMCDFSATRHEGGNVSLDGQVVVQKDIFWYLGSVLQKDGDIDEDVRHRISAGWLKWRQASGILCDKMVSHKLKGKFYRTTIRPAMLYGAECWPTKRRHVQQLSVAEMQMLRWFCGHTRRDRVRNEVIWDRVVVAPIEEKLTQHQLRWFGHVQRRPPEAPVCIVVLELVDNIKRGRGRHKLTWDESVKRDLKDWNVSKEIVLDRSAWRLAINVTEP</sequence>
<dbReference type="PANTHER" id="PTHR46238:SF11">
    <property type="entry name" value="AGAMOUS-LIKE MADS-BOX PROTEIN AGL16"/>
    <property type="match status" value="1"/>
</dbReference>
<dbReference type="Proteomes" id="UP000823388">
    <property type="component" value="Chromosome 9N"/>
</dbReference>
<dbReference type="PANTHER" id="PTHR46238">
    <property type="entry name" value="REVERSE TRANSCRIPTASE DOMAIN-CONTAINING PROTEIN"/>
    <property type="match status" value="1"/>
</dbReference>
<dbReference type="EMBL" id="CM029054">
    <property type="protein sequence ID" value="KAG2538853.1"/>
    <property type="molecule type" value="Genomic_DNA"/>
</dbReference>